<name>A0ABV6JZT8_9LACO</name>
<dbReference type="PANTHER" id="PTHR30614">
    <property type="entry name" value="MEMBRANE COMPONENT OF AMINO ACID ABC TRANSPORTER"/>
    <property type="match status" value="1"/>
</dbReference>
<evidence type="ECO:0000256" key="1">
    <source>
        <dbReference type="ARBA" id="ARBA00004651"/>
    </source>
</evidence>
<dbReference type="CDD" id="cd06261">
    <property type="entry name" value="TM_PBP2"/>
    <property type="match status" value="1"/>
</dbReference>
<dbReference type="InterPro" id="IPR010065">
    <property type="entry name" value="AA_ABC_transptr_permease_3TM"/>
</dbReference>
<feature type="transmembrane region" description="Helical" evidence="9">
    <location>
        <begin position="343"/>
        <end position="366"/>
    </location>
</feature>
<dbReference type="InterPro" id="IPR043429">
    <property type="entry name" value="ArtM/GltK/GlnP/TcyL/YhdX-like"/>
</dbReference>
<dbReference type="NCBIfam" id="TIGR01726">
    <property type="entry name" value="HEQRo_perm_3TM"/>
    <property type="match status" value="1"/>
</dbReference>
<feature type="signal peptide" evidence="10">
    <location>
        <begin position="1"/>
        <end position="28"/>
    </location>
</feature>
<dbReference type="InterPro" id="IPR001638">
    <property type="entry name" value="Solute-binding_3/MltF_N"/>
</dbReference>
<evidence type="ECO:0000256" key="5">
    <source>
        <dbReference type="ARBA" id="ARBA00022692"/>
    </source>
</evidence>
<protein>
    <submittedName>
        <fullName evidence="12">ABC transporter substrate-binding protein/permease</fullName>
    </submittedName>
</protein>
<dbReference type="Pfam" id="PF00497">
    <property type="entry name" value="SBP_bac_3"/>
    <property type="match status" value="1"/>
</dbReference>
<feature type="transmembrane region" description="Helical" evidence="9">
    <location>
        <begin position="458"/>
        <end position="479"/>
    </location>
</feature>
<keyword evidence="3 9" id="KW-0813">Transport</keyword>
<evidence type="ECO:0000256" key="3">
    <source>
        <dbReference type="ARBA" id="ARBA00022448"/>
    </source>
</evidence>
<keyword evidence="10" id="KW-0732">Signal</keyword>
<feature type="transmembrane region" description="Helical" evidence="9">
    <location>
        <begin position="291"/>
        <end position="313"/>
    </location>
</feature>
<evidence type="ECO:0000256" key="9">
    <source>
        <dbReference type="RuleBase" id="RU363032"/>
    </source>
</evidence>
<dbReference type="Gene3D" id="1.10.3720.10">
    <property type="entry name" value="MetI-like"/>
    <property type="match status" value="1"/>
</dbReference>
<evidence type="ECO:0000256" key="10">
    <source>
        <dbReference type="SAM" id="SignalP"/>
    </source>
</evidence>
<comment type="subcellular location">
    <subcellularLocation>
        <location evidence="1 9">Cell membrane</location>
        <topology evidence="1 9">Multi-pass membrane protein</topology>
    </subcellularLocation>
</comment>
<evidence type="ECO:0000256" key="8">
    <source>
        <dbReference type="ARBA" id="ARBA00023136"/>
    </source>
</evidence>
<evidence type="ECO:0000259" key="11">
    <source>
        <dbReference type="PROSITE" id="PS50928"/>
    </source>
</evidence>
<gene>
    <name evidence="12" type="ORF">ACFFGS_00470</name>
</gene>
<feature type="chain" id="PRO_5047184352" evidence="10">
    <location>
        <begin position="29"/>
        <end position="492"/>
    </location>
</feature>
<dbReference type="Proteomes" id="UP001589855">
    <property type="component" value="Unassembled WGS sequence"/>
</dbReference>
<dbReference type="EMBL" id="JBHLUK010000002">
    <property type="protein sequence ID" value="MFC0422656.1"/>
    <property type="molecule type" value="Genomic_DNA"/>
</dbReference>
<comment type="caution">
    <text evidence="12">The sequence shown here is derived from an EMBL/GenBank/DDBJ whole genome shotgun (WGS) entry which is preliminary data.</text>
</comment>
<organism evidence="12 13">
    <name type="scientific">Lactiplantibacillus plajomi</name>
    <dbReference type="NCBI Taxonomy" id="1457217"/>
    <lineage>
        <taxon>Bacteria</taxon>
        <taxon>Bacillati</taxon>
        <taxon>Bacillota</taxon>
        <taxon>Bacilli</taxon>
        <taxon>Lactobacillales</taxon>
        <taxon>Lactobacillaceae</taxon>
        <taxon>Lactiplantibacillus</taxon>
    </lineage>
</organism>
<dbReference type="PANTHER" id="PTHR30614:SF20">
    <property type="entry name" value="GLUTAMINE TRANSPORT SYSTEM PERMEASE PROTEIN GLNP"/>
    <property type="match status" value="1"/>
</dbReference>
<sequence>MKRLITRILLIMGLLLIGIISNNPSARASDQSLATVKEKGTLVMGTSPNYPPYEFQINQNGQSKIVGMDVEIGKQIAKDLGVKLVVKKLSFDSLLPALSTGKVDMILSGMSPTPARRKSVDFTDIYYTEGESILLNKRDLAKYPNKAAFNGNKVAAETGTLQYDLIKKQLPNAKLVGMSSAANLILALKTHKVDAVVKGTASATAYAKNDPSLVAINGHFKTSSAQAGNAIALKKGSGQLKNAINQSLTKIKRHGWIQSRYLKTAGKYLKVNTADTSMWHYRGYFLKGLKYTLLIAIVGIIGGSLLGLLLAIIRFGAVRPLRWLATAYVEFVRGTPLMVQIMFVYFGIGIIIDVDALSAGMIAIVLNSGAYLSEIIRGGIQAVDPGQREAAASLGLSRGATLRYVILPQTVRIIWPSLGNQFINLIKDTSMVSIIGVTELIYQLGIVQADTYRGVAPIAIAMVIYFVICWLLTRLLAYYEHRFNHGQQRQLG</sequence>
<feature type="domain" description="ABC transmembrane type-1" evidence="11">
    <location>
        <begin position="289"/>
        <end position="473"/>
    </location>
</feature>
<dbReference type="RefSeq" id="WP_137643863.1">
    <property type="nucleotide sequence ID" value="NZ_BAABRM010000001.1"/>
</dbReference>
<evidence type="ECO:0000256" key="2">
    <source>
        <dbReference type="ARBA" id="ARBA00010072"/>
    </source>
</evidence>
<dbReference type="SUPFAM" id="SSF161098">
    <property type="entry name" value="MetI-like"/>
    <property type="match status" value="1"/>
</dbReference>
<proteinExistence type="inferred from homology"/>
<comment type="similarity">
    <text evidence="2">Belongs to the binding-protein-dependent transport system permease family. HisMQ subfamily.</text>
</comment>
<dbReference type="SUPFAM" id="SSF53850">
    <property type="entry name" value="Periplasmic binding protein-like II"/>
    <property type="match status" value="1"/>
</dbReference>
<keyword evidence="4" id="KW-1003">Cell membrane</keyword>
<keyword evidence="8 9" id="KW-0472">Membrane</keyword>
<dbReference type="Gene3D" id="3.40.190.10">
    <property type="entry name" value="Periplasmic binding protein-like II"/>
    <property type="match status" value="2"/>
</dbReference>
<evidence type="ECO:0000256" key="4">
    <source>
        <dbReference type="ARBA" id="ARBA00022475"/>
    </source>
</evidence>
<accession>A0ABV6JZT8</accession>
<reference evidence="12 13" key="1">
    <citation type="submission" date="2024-09" db="EMBL/GenBank/DDBJ databases">
        <authorList>
            <person name="Sun Q."/>
            <person name="Mori K."/>
        </authorList>
    </citation>
    <scope>NUCLEOTIDE SEQUENCE [LARGE SCALE GENOMIC DNA]</scope>
    <source>
        <strain evidence="12 13">TBRC 4575</strain>
    </source>
</reference>
<evidence type="ECO:0000313" key="12">
    <source>
        <dbReference type="EMBL" id="MFC0422656.1"/>
    </source>
</evidence>
<evidence type="ECO:0000256" key="7">
    <source>
        <dbReference type="ARBA" id="ARBA00022989"/>
    </source>
</evidence>
<keyword evidence="13" id="KW-1185">Reference proteome</keyword>
<dbReference type="InterPro" id="IPR035906">
    <property type="entry name" value="MetI-like_sf"/>
</dbReference>
<keyword evidence="7 9" id="KW-1133">Transmembrane helix</keyword>
<dbReference type="PROSITE" id="PS50928">
    <property type="entry name" value="ABC_TM1"/>
    <property type="match status" value="1"/>
</dbReference>
<dbReference type="InterPro" id="IPR000515">
    <property type="entry name" value="MetI-like"/>
</dbReference>
<keyword evidence="5 9" id="KW-0812">Transmembrane</keyword>
<dbReference type="Pfam" id="PF00528">
    <property type="entry name" value="BPD_transp_1"/>
    <property type="match status" value="1"/>
</dbReference>
<evidence type="ECO:0000256" key="6">
    <source>
        <dbReference type="ARBA" id="ARBA00022970"/>
    </source>
</evidence>
<evidence type="ECO:0000313" key="13">
    <source>
        <dbReference type="Proteomes" id="UP001589855"/>
    </source>
</evidence>
<keyword evidence="6" id="KW-0029">Amino-acid transport</keyword>
<dbReference type="SMART" id="SM00062">
    <property type="entry name" value="PBPb"/>
    <property type="match status" value="1"/>
</dbReference>